<dbReference type="InterPro" id="IPR039420">
    <property type="entry name" value="WalR-like"/>
</dbReference>
<dbReference type="PROSITE" id="PS50043">
    <property type="entry name" value="HTH_LUXR_2"/>
    <property type="match status" value="1"/>
</dbReference>
<dbReference type="CDD" id="cd06170">
    <property type="entry name" value="LuxR_C_like"/>
    <property type="match status" value="1"/>
</dbReference>
<evidence type="ECO:0000313" key="6">
    <source>
        <dbReference type="EMBL" id="MBE9402699.1"/>
    </source>
</evidence>
<keyword evidence="1 3" id="KW-0597">Phosphoprotein</keyword>
<dbReference type="PROSITE" id="PS00622">
    <property type="entry name" value="HTH_LUXR_1"/>
    <property type="match status" value="1"/>
</dbReference>
<evidence type="ECO:0000256" key="3">
    <source>
        <dbReference type="PROSITE-ProRule" id="PRU00169"/>
    </source>
</evidence>
<dbReference type="RefSeq" id="WP_193864414.1">
    <property type="nucleotide sequence ID" value="NZ_JADEYR010000001.1"/>
</dbReference>
<dbReference type="Pfam" id="PF00072">
    <property type="entry name" value="Response_reg"/>
    <property type="match status" value="1"/>
</dbReference>
<dbReference type="PANTHER" id="PTHR43214">
    <property type="entry name" value="TWO-COMPONENT RESPONSE REGULATOR"/>
    <property type="match status" value="1"/>
</dbReference>
<dbReference type="CDD" id="cd17535">
    <property type="entry name" value="REC_NarL-like"/>
    <property type="match status" value="1"/>
</dbReference>
<feature type="domain" description="HTH luxR-type" evidence="4">
    <location>
        <begin position="156"/>
        <end position="221"/>
    </location>
</feature>
<evidence type="ECO:0000259" key="4">
    <source>
        <dbReference type="PROSITE" id="PS50043"/>
    </source>
</evidence>
<dbReference type="Gene3D" id="3.40.50.2300">
    <property type="match status" value="1"/>
</dbReference>
<dbReference type="InterPro" id="IPR000792">
    <property type="entry name" value="Tscrpt_reg_LuxR_C"/>
</dbReference>
<dbReference type="SMART" id="SM00421">
    <property type="entry name" value="HTH_LUXR"/>
    <property type="match status" value="1"/>
</dbReference>
<accession>A0ABR9VWY8</accession>
<keyword evidence="2" id="KW-0238">DNA-binding</keyword>
<name>A0ABR9VWY8_9MICO</name>
<dbReference type="PRINTS" id="PR00038">
    <property type="entry name" value="HTHLUXR"/>
</dbReference>
<dbReference type="Pfam" id="PF00196">
    <property type="entry name" value="GerE"/>
    <property type="match status" value="1"/>
</dbReference>
<evidence type="ECO:0000256" key="2">
    <source>
        <dbReference type="ARBA" id="ARBA00023125"/>
    </source>
</evidence>
<proteinExistence type="predicted"/>
<protein>
    <submittedName>
        <fullName evidence="6">Response regulator transcription factor</fullName>
    </submittedName>
</protein>
<evidence type="ECO:0000313" key="7">
    <source>
        <dbReference type="Proteomes" id="UP000644727"/>
    </source>
</evidence>
<dbReference type="InterPro" id="IPR001789">
    <property type="entry name" value="Sig_transdc_resp-reg_receiver"/>
</dbReference>
<dbReference type="EMBL" id="JADEYR010000001">
    <property type="protein sequence ID" value="MBE9402699.1"/>
    <property type="molecule type" value="Genomic_DNA"/>
</dbReference>
<sequence length="226" mass="24326">MTANPRPGEKDVVRVLIVDDDTWTARALAQTITASGQIEVVAHAHEGSAAVELFRAHRPDVVLMDVSMPRGMNGIDATERIMRNDAEAKIILITTSCPSLALRRALASGALGAVAKDAPADVLVDVVLSVMAGPSSATLREQTAELLHAVDASTGTDHPVPRLTAAELQTLQLLARGWNYEEIAAHLVISVNTVKTHTSHLRQKLDARNLQQLLVTARAYRFIDPP</sequence>
<dbReference type="Gene3D" id="1.10.10.10">
    <property type="entry name" value="Winged helix-like DNA-binding domain superfamily/Winged helix DNA-binding domain"/>
    <property type="match status" value="1"/>
</dbReference>
<dbReference type="InterPro" id="IPR011006">
    <property type="entry name" value="CheY-like_superfamily"/>
</dbReference>
<dbReference type="InterPro" id="IPR016032">
    <property type="entry name" value="Sig_transdc_resp-reg_C-effctor"/>
</dbReference>
<dbReference type="SUPFAM" id="SSF52172">
    <property type="entry name" value="CheY-like"/>
    <property type="match status" value="1"/>
</dbReference>
<gene>
    <name evidence="6" type="ORF">IOE58_00260</name>
</gene>
<dbReference type="SMART" id="SM00448">
    <property type="entry name" value="REC"/>
    <property type="match status" value="1"/>
</dbReference>
<dbReference type="PROSITE" id="PS50110">
    <property type="entry name" value="RESPONSE_REGULATORY"/>
    <property type="match status" value="1"/>
</dbReference>
<reference evidence="6 7" key="1">
    <citation type="submission" date="2020-10" db="EMBL/GenBank/DDBJ databases">
        <title>Draft genome and description of Brachybacterium epidermidis sp nov.</title>
        <authorList>
            <person name="Boxberger M."/>
            <person name="La Scola B."/>
        </authorList>
    </citation>
    <scope>NUCLEOTIDE SEQUENCE [LARGE SCALE GENOMIC DNA]</scope>
    <source>
        <strain evidence="6 7">Marseille-Q2903</strain>
    </source>
</reference>
<dbReference type="InterPro" id="IPR036388">
    <property type="entry name" value="WH-like_DNA-bd_sf"/>
</dbReference>
<dbReference type="Proteomes" id="UP000644727">
    <property type="component" value="Unassembled WGS sequence"/>
</dbReference>
<keyword evidence="7" id="KW-1185">Reference proteome</keyword>
<organism evidence="6 7">
    <name type="scientific">Brachybacterium epidermidis</name>
    <dbReference type="NCBI Taxonomy" id="2781983"/>
    <lineage>
        <taxon>Bacteria</taxon>
        <taxon>Bacillati</taxon>
        <taxon>Actinomycetota</taxon>
        <taxon>Actinomycetes</taxon>
        <taxon>Micrococcales</taxon>
        <taxon>Dermabacteraceae</taxon>
        <taxon>Brachybacterium</taxon>
    </lineage>
</organism>
<evidence type="ECO:0000256" key="1">
    <source>
        <dbReference type="ARBA" id="ARBA00022553"/>
    </source>
</evidence>
<feature type="modified residue" description="4-aspartylphosphate" evidence="3">
    <location>
        <position position="65"/>
    </location>
</feature>
<comment type="caution">
    <text evidence="6">The sequence shown here is derived from an EMBL/GenBank/DDBJ whole genome shotgun (WGS) entry which is preliminary data.</text>
</comment>
<dbReference type="SUPFAM" id="SSF46894">
    <property type="entry name" value="C-terminal effector domain of the bipartite response regulators"/>
    <property type="match status" value="1"/>
</dbReference>
<feature type="domain" description="Response regulatory" evidence="5">
    <location>
        <begin position="14"/>
        <end position="131"/>
    </location>
</feature>
<evidence type="ECO:0000259" key="5">
    <source>
        <dbReference type="PROSITE" id="PS50110"/>
    </source>
</evidence>
<dbReference type="InterPro" id="IPR058245">
    <property type="entry name" value="NreC/VraR/RcsB-like_REC"/>
</dbReference>